<dbReference type="SUPFAM" id="SSF101874">
    <property type="entry name" value="YceI-like"/>
    <property type="match status" value="1"/>
</dbReference>
<name>A0A1B1AEK4_9PROT</name>
<dbReference type="InParanoid" id="A0A1B1AEK4"/>
<dbReference type="RefSeq" id="WP_066767734.1">
    <property type="nucleotide sequence ID" value="NZ_CP013244.1"/>
</dbReference>
<dbReference type="InterPro" id="IPR036761">
    <property type="entry name" value="TTHA0802/YceI-like_sf"/>
</dbReference>
<evidence type="ECO:0000313" key="3">
    <source>
        <dbReference type="EMBL" id="ANP44999.1"/>
    </source>
</evidence>
<organism evidence="3 4">
    <name type="scientific">Candidatus Viadribacter manganicus</name>
    <dbReference type="NCBI Taxonomy" id="1759059"/>
    <lineage>
        <taxon>Bacteria</taxon>
        <taxon>Pseudomonadati</taxon>
        <taxon>Pseudomonadota</taxon>
        <taxon>Alphaproteobacteria</taxon>
        <taxon>Hyphomonadales</taxon>
        <taxon>Hyphomonadaceae</taxon>
        <taxon>Candidatus Viadribacter</taxon>
    </lineage>
</organism>
<accession>A0A1B1AEK4</accession>
<dbReference type="EMBL" id="CP013244">
    <property type="protein sequence ID" value="ANP44999.1"/>
    <property type="molecule type" value="Genomic_DNA"/>
</dbReference>
<feature type="signal peptide" evidence="1">
    <location>
        <begin position="1"/>
        <end position="20"/>
    </location>
</feature>
<keyword evidence="1" id="KW-0732">Signal</keyword>
<dbReference type="Proteomes" id="UP000092498">
    <property type="component" value="Chromosome"/>
</dbReference>
<keyword evidence="4" id="KW-1185">Reference proteome</keyword>
<dbReference type="OrthoDB" id="9811006at2"/>
<feature type="domain" description="Lipid/polyisoprenoid-binding YceI-like" evidence="2">
    <location>
        <begin position="39"/>
        <end position="215"/>
    </location>
</feature>
<protein>
    <recommendedName>
        <fullName evidence="2">Lipid/polyisoprenoid-binding YceI-like domain-containing protein</fullName>
    </recommendedName>
</protein>
<dbReference type="Pfam" id="PF04264">
    <property type="entry name" value="YceI"/>
    <property type="match status" value="1"/>
</dbReference>
<dbReference type="Gene3D" id="2.40.128.110">
    <property type="entry name" value="Lipid/polyisoprenoid-binding, YceI-like"/>
    <property type="match status" value="1"/>
</dbReference>
<dbReference type="SMART" id="SM00867">
    <property type="entry name" value="YceI"/>
    <property type="match status" value="1"/>
</dbReference>
<feature type="chain" id="PRO_5008518664" description="Lipid/polyisoprenoid-binding YceI-like domain-containing protein" evidence="1">
    <location>
        <begin position="21"/>
        <end position="233"/>
    </location>
</feature>
<dbReference type="FunCoup" id="A0A1B1AEK4">
    <property type="interactions" value="93"/>
</dbReference>
<dbReference type="STRING" id="1759059.ATE48_03225"/>
<dbReference type="KEGG" id="cbot:ATE48_03225"/>
<evidence type="ECO:0000259" key="2">
    <source>
        <dbReference type="SMART" id="SM00867"/>
    </source>
</evidence>
<proteinExistence type="predicted"/>
<dbReference type="PANTHER" id="PTHR34406:SF1">
    <property type="entry name" value="PROTEIN YCEI"/>
    <property type="match status" value="1"/>
</dbReference>
<evidence type="ECO:0000313" key="4">
    <source>
        <dbReference type="Proteomes" id="UP000092498"/>
    </source>
</evidence>
<dbReference type="PROSITE" id="PS51257">
    <property type="entry name" value="PROKAR_LIPOPROTEIN"/>
    <property type="match status" value="1"/>
</dbReference>
<reference evidence="3 4" key="1">
    <citation type="submission" date="2015-11" db="EMBL/GenBank/DDBJ databases">
        <title>Whole-Genome Sequence of Candidatus Oderbacter manganicum from the National Park Lower Oder Valley, Germany.</title>
        <authorList>
            <person name="Braun B."/>
            <person name="Liere K."/>
            <person name="Szewzyk U."/>
        </authorList>
    </citation>
    <scope>NUCLEOTIDE SEQUENCE [LARGE SCALE GENOMIC DNA]</scope>
    <source>
        <strain evidence="3 4">OTSz_A_272</strain>
    </source>
</reference>
<dbReference type="InterPro" id="IPR007372">
    <property type="entry name" value="Lipid/polyisoprenoid-bd_YceI"/>
</dbReference>
<evidence type="ECO:0000256" key="1">
    <source>
        <dbReference type="SAM" id="SignalP"/>
    </source>
</evidence>
<gene>
    <name evidence="3" type="ORF">ATE48_03225</name>
</gene>
<sequence>MRLLIAAAAALTLAACNQPAETPATTEAPAPEVNAPSGEYAIDANHTTVTVRAQHFGLAYYTLRFNNVSGALNFNAESPAQSTINATVDVTSLDTPYSGNRDFDAELQNSSWLDSTGFATATFTSTSAEQTGPNTARVTGDLTIRGQTHPATFEVTYDGSHSPHPMGMQVSSIGFSARTTIQRSQYGISELLASAPGANDGVADQVEIIIEAEFQRPIESAPVPGPTTREPVN</sequence>
<dbReference type="AlphaFoldDB" id="A0A1B1AEK4"/>
<dbReference type="PANTHER" id="PTHR34406">
    <property type="entry name" value="PROTEIN YCEI"/>
    <property type="match status" value="1"/>
</dbReference>